<keyword evidence="2" id="KW-1185">Reference proteome</keyword>
<dbReference type="AlphaFoldDB" id="A1CX13"/>
<dbReference type="VEuPathDB" id="FungiDB:NFIA_106530"/>
<reference evidence="2" key="1">
    <citation type="journal article" date="2008" name="PLoS Genet.">
        <title>Genomic islands in the pathogenic filamentous fungus Aspergillus fumigatus.</title>
        <authorList>
            <person name="Fedorova N.D."/>
            <person name="Khaldi N."/>
            <person name="Joardar V.S."/>
            <person name="Maiti R."/>
            <person name="Amedeo P."/>
            <person name="Anderson M.J."/>
            <person name="Crabtree J."/>
            <person name="Silva J.C."/>
            <person name="Badger J.H."/>
            <person name="Albarraq A."/>
            <person name="Angiuoli S."/>
            <person name="Bussey H."/>
            <person name="Bowyer P."/>
            <person name="Cotty P.J."/>
            <person name="Dyer P.S."/>
            <person name="Egan A."/>
            <person name="Galens K."/>
            <person name="Fraser-Liggett C.M."/>
            <person name="Haas B.J."/>
            <person name="Inman J.M."/>
            <person name="Kent R."/>
            <person name="Lemieux S."/>
            <person name="Malavazi I."/>
            <person name="Orvis J."/>
            <person name="Roemer T."/>
            <person name="Ronning C.M."/>
            <person name="Sundaram J.P."/>
            <person name="Sutton G."/>
            <person name="Turner G."/>
            <person name="Venter J.C."/>
            <person name="White O.R."/>
            <person name="Whitty B.R."/>
            <person name="Youngman P."/>
            <person name="Wolfe K.H."/>
            <person name="Goldman G.H."/>
            <person name="Wortman J.R."/>
            <person name="Jiang B."/>
            <person name="Denning D.W."/>
            <person name="Nierman W.C."/>
        </authorList>
    </citation>
    <scope>NUCLEOTIDE SEQUENCE [LARGE SCALE GENOMIC DNA]</scope>
    <source>
        <strain evidence="2">ATCC 1020 / DSM 3700 / CBS 544.65 / FGSC A1164 / JCM 1740 / NRRL 181 / WB 181</strain>
    </source>
</reference>
<organism evidence="1 2">
    <name type="scientific">Neosartorya fischeri (strain ATCC 1020 / DSM 3700 / CBS 544.65 / FGSC A1164 / JCM 1740 / NRRL 181 / WB 181)</name>
    <name type="common">Aspergillus fischerianus</name>
    <dbReference type="NCBI Taxonomy" id="331117"/>
    <lineage>
        <taxon>Eukaryota</taxon>
        <taxon>Fungi</taxon>
        <taxon>Dikarya</taxon>
        <taxon>Ascomycota</taxon>
        <taxon>Pezizomycotina</taxon>
        <taxon>Eurotiomycetes</taxon>
        <taxon>Eurotiomycetidae</taxon>
        <taxon>Eurotiales</taxon>
        <taxon>Aspergillaceae</taxon>
        <taxon>Aspergillus</taxon>
        <taxon>Aspergillus subgen. Fumigati</taxon>
    </lineage>
</organism>
<dbReference type="OrthoDB" id="10604739at2759"/>
<name>A1CX13_NEOFI</name>
<gene>
    <name evidence="1" type="ORF">NFIA_106530</name>
</gene>
<evidence type="ECO:0000313" key="1">
    <source>
        <dbReference type="EMBL" id="EAW25165.1"/>
    </source>
</evidence>
<proteinExistence type="predicted"/>
<dbReference type="EMBL" id="DS027685">
    <property type="protein sequence ID" value="EAW25165.1"/>
    <property type="molecule type" value="Genomic_DNA"/>
</dbReference>
<sequence length="129" mass="14360">MMTGLSDVIAYATPDISIMRKVERLVGKIEFFHSSCAMPSQGMTLLSDVLKQIQEKLVPIAGVIVNRPDLVGIPGHQVPNNDQYFLRPAKREIQSVSVTDKASARGIPGWLRHPRMLKEGISQMPEYSE</sequence>
<dbReference type="GeneID" id="4593763"/>
<dbReference type="HOGENOM" id="CLU_1949396_0_0_1"/>
<evidence type="ECO:0000313" key="2">
    <source>
        <dbReference type="Proteomes" id="UP000006702"/>
    </source>
</evidence>
<protein>
    <submittedName>
        <fullName evidence="1">Uncharacterized protein</fullName>
    </submittedName>
</protein>
<dbReference type="KEGG" id="nfi:NFIA_106530"/>
<accession>A1CX13</accession>
<dbReference type="RefSeq" id="XP_001267062.1">
    <property type="nucleotide sequence ID" value="XM_001267061.1"/>
</dbReference>
<dbReference type="Proteomes" id="UP000006702">
    <property type="component" value="Unassembled WGS sequence"/>
</dbReference>